<proteinExistence type="predicted"/>
<feature type="region of interest" description="Disordered" evidence="1">
    <location>
        <begin position="17"/>
        <end position="62"/>
    </location>
</feature>
<dbReference type="EMBL" id="WKFB01001213">
    <property type="protein sequence ID" value="KAF6714683.1"/>
    <property type="molecule type" value="Genomic_DNA"/>
</dbReference>
<organism evidence="2 3">
    <name type="scientific">Oryzias melastigma</name>
    <name type="common">Marine medaka</name>
    <dbReference type="NCBI Taxonomy" id="30732"/>
    <lineage>
        <taxon>Eukaryota</taxon>
        <taxon>Metazoa</taxon>
        <taxon>Chordata</taxon>
        <taxon>Craniata</taxon>
        <taxon>Vertebrata</taxon>
        <taxon>Euteleostomi</taxon>
        <taxon>Actinopterygii</taxon>
        <taxon>Neopterygii</taxon>
        <taxon>Teleostei</taxon>
        <taxon>Neoteleostei</taxon>
        <taxon>Acanthomorphata</taxon>
        <taxon>Ovalentaria</taxon>
        <taxon>Atherinomorphae</taxon>
        <taxon>Beloniformes</taxon>
        <taxon>Adrianichthyidae</taxon>
        <taxon>Oryziinae</taxon>
        <taxon>Oryzias</taxon>
    </lineage>
</organism>
<evidence type="ECO:0000313" key="2">
    <source>
        <dbReference type="EMBL" id="KAF6714683.1"/>
    </source>
</evidence>
<evidence type="ECO:0000256" key="1">
    <source>
        <dbReference type="SAM" id="MobiDB-lite"/>
    </source>
</evidence>
<reference evidence="2" key="1">
    <citation type="journal article" name="BMC Genomics">
        <title>Long-read sequencing and de novo genome assembly of marine medaka (Oryzias melastigma).</title>
        <authorList>
            <person name="Liang P."/>
            <person name="Saqib H.S.A."/>
            <person name="Ni X."/>
            <person name="Shen Y."/>
        </authorList>
    </citation>
    <scope>NUCLEOTIDE SEQUENCE</scope>
    <source>
        <strain evidence="2">Bigg-433</strain>
    </source>
</reference>
<sequence>MNQTGYLVRAHLRQLEALQPNQNQAEPNQTRPDRPEKRGGVQSRSLRGGRSSTTHLTGRNWSAAVYQRGHVVFRHEDTPTSMSPPLLGAEHPPPKISVYGPAPGHSQLQWAESAEPDRGS</sequence>
<feature type="compositionally biased region" description="Polar residues" evidence="1">
    <location>
        <begin position="19"/>
        <end position="30"/>
    </location>
</feature>
<dbReference type="Proteomes" id="UP000646548">
    <property type="component" value="Unassembled WGS sequence"/>
</dbReference>
<protein>
    <submittedName>
        <fullName evidence="2">Uncharacterized protein</fullName>
    </submittedName>
</protein>
<dbReference type="AlphaFoldDB" id="A0A834BSH2"/>
<evidence type="ECO:0000313" key="3">
    <source>
        <dbReference type="Proteomes" id="UP000646548"/>
    </source>
</evidence>
<comment type="caution">
    <text evidence="2">The sequence shown here is derived from an EMBL/GenBank/DDBJ whole genome shotgun (WGS) entry which is preliminary data.</text>
</comment>
<feature type="region of interest" description="Disordered" evidence="1">
    <location>
        <begin position="75"/>
        <end position="120"/>
    </location>
</feature>
<gene>
    <name evidence="2" type="ORF">FQA47_007485</name>
</gene>
<feature type="compositionally biased region" description="Low complexity" evidence="1">
    <location>
        <begin position="40"/>
        <end position="52"/>
    </location>
</feature>
<accession>A0A834BSH2</accession>
<name>A0A834BSH2_ORYME</name>